<evidence type="ECO:0000313" key="1">
    <source>
        <dbReference type="EnsemblPlants" id="AVESA.00010b.r2.3AG0407110.1.CDS"/>
    </source>
</evidence>
<keyword evidence="2" id="KW-1185">Reference proteome</keyword>
<name>A0ACD5VA32_AVESA</name>
<reference evidence="1" key="2">
    <citation type="submission" date="2025-09" db="UniProtKB">
        <authorList>
            <consortium name="EnsemblPlants"/>
        </authorList>
    </citation>
    <scope>IDENTIFICATION</scope>
</reference>
<dbReference type="EnsemblPlants" id="AVESA.00010b.r2.3AG0407110.1">
    <property type="protein sequence ID" value="AVESA.00010b.r2.3AG0407110.1.CDS"/>
    <property type="gene ID" value="AVESA.00010b.r2.3AG0407110"/>
</dbReference>
<reference evidence="1" key="1">
    <citation type="submission" date="2021-05" db="EMBL/GenBank/DDBJ databases">
        <authorList>
            <person name="Scholz U."/>
            <person name="Mascher M."/>
            <person name="Fiebig A."/>
        </authorList>
    </citation>
    <scope>NUCLEOTIDE SEQUENCE [LARGE SCALE GENOMIC DNA]</scope>
</reference>
<sequence>MKKPMTAPGSGSVAVVPLLLVFCLAYMLGLMSSTTFQNLYIYNILSPLLPAASRLQSPPPSPSPPSPLPEAVPCILPPSSPPEQRPPPPSTPSEERRMAFTDFLAPSAGVMHSMTDEELLWRASMAPRMKTMPKHFVAPKIAFLFLVRGDLPLRLLWDKFFQGHEEMYSIYVHASPGYTGSPPPDSPFYGRMIPSQRTMWGHINLLDAERRLLGNALLDLSNAHFALFSESCIPLLDLPAVHAYVAGANTNFVDSVDRVDSRVRHRPYFAEHNISLAQWRKGDQWFMMDRDFALEVISDETYYGPVFRNGKHGVGHMEEHYIPTLVNVLGLGDRNADRPLMYSDWRHAQGPHPKSYNGSVITEELIKEMRRGLPSWNCSYNGEVAEFCALFARKFKPDALGPLLELAPKVMGFG</sequence>
<proteinExistence type="predicted"/>
<dbReference type="Proteomes" id="UP001732700">
    <property type="component" value="Chromosome 3A"/>
</dbReference>
<organism evidence="1 2">
    <name type="scientific">Avena sativa</name>
    <name type="common">Oat</name>
    <dbReference type="NCBI Taxonomy" id="4498"/>
    <lineage>
        <taxon>Eukaryota</taxon>
        <taxon>Viridiplantae</taxon>
        <taxon>Streptophyta</taxon>
        <taxon>Embryophyta</taxon>
        <taxon>Tracheophyta</taxon>
        <taxon>Spermatophyta</taxon>
        <taxon>Magnoliopsida</taxon>
        <taxon>Liliopsida</taxon>
        <taxon>Poales</taxon>
        <taxon>Poaceae</taxon>
        <taxon>BOP clade</taxon>
        <taxon>Pooideae</taxon>
        <taxon>Poodae</taxon>
        <taxon>Poeae</taxon>
        <taxon>Poeae Chloroplast Group 1 (Aveneae type)</taxon>
        <taxon>Aveninae</taxon>
        <taxon>Avena</taxon>
    </lineage>
</organism>
<accession>A0ACD5VA32</accession>
<evidence type="ECO:0000313" key="2">
    <source>
        <dbReference type="Proteomes" id="UP001732700"/>
    </source>
</evidence>
<protein>
    <submittedName>
        <fullName evidence="1">Uncharacterized protein</fullName>
    </submittedName>
</protein>